<evidence type="ECO:0000313" key="2">
    <source>
        <dbReference type="EMBL" id="JAP79800.1"/>
    </source>
</evidence>
<organism evidence="2">
    <name type="scientific">Rhipicephalus appendiculatus</name>
    <name type="common">Brown ear tick</name>
    <dbReference type="NCBI Taxonomy" id="34631"/>
    <lineage>
        <taxon>Eukaryota</taxon>
        <taxon>Metazoa</taxon>
        <taxon>Ecdysozoa</taxon>
        <taxon>Arthropoda</taxon>
        <taxon>Chelicerata</taxon>
        <taxon>Arachnida</taxon>
        <taxon>Acari</taxon>
        <taxon>Parasitiformes</taxon>
        <taxon>Ixodida</taxon>
        <taxon>Ixodoidea</taxon>
        <taxon>Ixodidae</taxon>
        <taxon>Rhipicephalinae</taxon>
        <taxon>Rhipicephalus</taxon>
        <taxon>Rhipicephalus</taxon>
    </lineage>
</organism>
<name>A0A131YMY7_RHIAP</name>
<feature type="region of interest" description="Disordered" evidence="1">
    <location>
        <begin position="200"/>
        <end position="219"/>
    </location>
</feature>
<dbReference type="EMBL" id="GEDV01008757">
    <property type="protein sequence ID" value="JAP79800.1"/>
    <property type="molecule type" value="Transcribed_RNA"/>
</dbReference>
<dbReference type="AlphaFoldDB" id="A0A131YMY7"/>
<dbReference type="Pfam" id="PF09786">
    <property type="entry name" value="CytochromB561_N"/>
    <property type="match status" value="1"/>
</dbReference>
<proteinExistence type="predicted"/>
<protein>
    <submittedName>
        <fullName evidence="2">Cytochrome</fullName>
    </submittedName>
</protein>
<dbReference type="InterPro" id="IPR019176">
    <property type="entry name" value="Cytochrome_B561-rel"/>
</dbReference>
<accession>A0A131YMY7</accession>
<dbReference type="PANTHER" id="PTHR21780:SF0">
    <property type="entry name" value="TRANSMEMBRANE PROTEIN 209"/>
    <property type="match status" value="1"/>
</dbReference>
<dbReference type="PANTHER" id="PTHR21780">
    <property type="entry name" value="TRANSMEMBRANE PROTEIN 209"/>
    <property type="match status" value="1"/>
</dbReference>
<reference evidence="2" key="1">
    <citation type="journal article" date="2016" name="Ticks Tick Borne Dis.">
        <title>De novo assembly and annotation of the salivary gland transcriptome of Rhipicephalus appendiculatus male and female ticks during blood feeding.</title>
        <authorList>
            <person name="de Castro M.H."/>
            <person name="de Klerk D."/>
            <person name="Pienaar R."/>
            <person name="Latif A.A."/>
            <person name="Rees D.J."/>
            <person name="Mans B.J."/>
        </authorList>
    </citation>
    <scope>NUCLEOTIDE SEQUENCE</scope>
    <source>
        <tissue evidence="2">Salivary glands</tissue>
    </source>
</reference>
<sequence>MSNNQGNLTGRFSSNNGRMPVVDDIFAKRARMERVKPALKQATVNSLLALVVLIDMRLGSVTRFFEEEWLVLWYIECTLGALLCCNALVYIASYTWTHFWEQPVPITPKQMKLFRISEKDPGFNVKSPPQTNQPEKRWPGFDSFVLPSATPSPLSRSMAMTSHDTSAASWGSAGSSFGGNTSLSSSSWMFYPGANTSLDKSGFSDRSPDSALGGATGGLRWRGSSPQVRWHISDERSLDDYLASHEESDRSLSFDLAESSGVLNSSLRLDADTVISQLSHYQKATRSPQTMHGDDLNSSATFSGDSVWNKWSIDKDKLDVWVENLRKWISQTIVKRVDSEIDSINTTLQRLGSSDLRIGEANPSTLQQVALSKGQHVPTLASLLPYLDLNSNHEYLVQRIKELARGGCMSDFRWNSGSQNYRGKPWSDSLPTDSAIVLHLLCTYLNSRLPPDPRFPDGKTFTSQFFHKAPNKPSADKDVLCIYQTSVLPPHYRVIVGEDTCDLPKGRNNLFYAILLFLHCIKTKHRGMLGRINLGLSGVNILCVLDG</sequence>
<dbReference type="GO" id="GO:0016020">
    <property type="term" value="C:membrane"/>
    <property type="evidence" value="ECO:0007669"/>
    <property type="project" value="TreeGrafter"/>
</dbReference>
<evidence type="ECO:0000256" key="1">
    <source>
        <dbReference type="SAM" id="MobiDB-lite"/>
    </source>
</evidence>